<sequence length="113" mass="13295">LTWKRGQSNSQLDNIWVNSEIILELEVPQLLEVQGITDIETELDKFSQLKVISDIEQLNKIWNKLLYLTKAKANKHIPFSYKALYQPQNFTLWATRPHNSLKHINKAIYKFIS</sequence>
<name>A0ABN7VZP7_GIGMA</name>
<organism evidence="1 2">
    <name type="scientific">Gigaspora margarita</name>
    <dbReference type="NCBI Taxonomy" id="4874"/>
    <lineage>
        <taxon>Eukaryota</taxon>
        <taxon>Fungi</taxon>
        <taxon>Fungi incertae sedis</taxon>
        <taxon>Mucoromycota</taxon>
        <taxon>Glomeromycotina</taxon>
        <taxon>Glomeromycetes</taxon>
        <taxon>Diversisporales</taxon>
        <taxon>Gigasporaceae</taxon>
        <taxon>Gigaspora</taxon>
    </lineage>
</organism>
<proteinExistence type="predicted"/>
<keyword evidence="2" id="KW-1185">Reference proteome</keyword>
<gene>
    <name evidence="1" type="ORF">GMARGA_LOCUS24244</name>
</gene>
<protein>
    <submittedName>
        <fullName evidence="1">46103_t:CDS:1</fullName>
    </submittedName>
</protein>
<dbReference type="Proteomes" id="UP000789901">
    <property type="component" value="Unassembled WGS sequence"/>
</dbReference>
<comment type="caution">
    <text evidence="1">The sequence shown here is derived from an EMBL/GenBank/DDBJ whole genome shotgun (WGS) entry which is preliminary data.</text>
</comment>
<evidence type="ECO:0000313" key="2">
    <source>
        <dbReference type="Proteomes" id="UP000789901"/>
    </source>
</evidence>
<feature type="non-terminal residue" evidence="1">
    <location>
        <position position="1"/>
    </location>
</feature>
<accession>A0ABN7VZP7</accession>
<reference evidence="1 2" key="1">
    <citation type="submission" date="2021-06" db="EMBL/GenBank/DDBJ databases">
        <authorList>
            <person name="Kallberg Y."/>
            <person name="Tangrot J."/>
            <person name="Rosling A."/>
        </authorList>
    </citation>
    <scope>NUCLEOTIDE SEQUENCE [LARGE SCALE GENOMIC DNA]</scope>
    <source>
        <strain evidence="1 2">120-4 pot B 10/14</strain>
    </source>
</reference>
<dbReference type="EMBL" id="CAJVQB010025374">
    <property type="protein sequence ID" value="CAG8806176.1"/>
    <property type="molecule type" value="Genomic_DNA"/>
</dbReference>
<evidence type="ECO:0000313" key="1">
    <source>
        <dbReference type="EMBL" id="CAG8806176.1"/>
    </source>
</evidence>